<dbReference type="EMBL" id="JARKIF010000004">
    <property type="protein sequence ID" value="KAJ7641788.1"/>
    <property type="molecule type" value="Genomic_DNA"/>
</dbReference>
<evidence type="ECO:0000313" key="2">
    <source>
        <dbReference type="Proteomes" id="UP001221142"/>
    </source>
</evidence>
<comment type="caution">
    <text evidence="1">The sequence shown here is derived from an EMBL/GenBank/DDBJ whole genome shotgun (WGS) entry which is preliminary data.</text>
</comment>
<evidence type="ECO:0000313" key="1">
    <source>
        <dbReference type="EMBL" id="KAJ7641788.1"/>
    </source>
</evidence>
<sequence>MANLSPEVFQLILNELRDDPYDGPETLRNLRLVSKTVNTITTPVFFCVVPLWHDLDSANAVLFLQDCDESIRAAVREVVFEDDSFDTTVGDWRGGRAMRLAHGQSPFDAYKQSILKRNRTALFQTFSGLAKFPNLERLRLAFHSSYEEEPSATPIAPSHYLLQQIALFKALVHNPPPPLTSLVMTDIIGIHQKFYESEKFLAIFRTLKKLEISVLSVAWDDPHPDFLADPEEDDSYELLEAYWGGNMIDMVRSSVSLTSLTVCSDQPVGGDLYLNLDIFLPQLSELVLKKFVLSPESPSSDAVTFILWHKSLLSRLELRDCSVDSIHKDPHAPIGHVHGMPSSSYSKRSCSPPGILGFRCTTGSRTGPSDSRIPSGFKTVLPDATLVTRSMARKEICQHYRSC</sequence>
<dbReference type="AlphaFoldDB" id="A0AAD7C869"/>
<keyword evidence="2" id="KW-1185">Reference proteome</keyword>
<protein>
    <submittedName>
        <fullName evidence="1">Uncharacterized protein</fullName>
    </submittedName>
</protein>
<gene>
    <name evidence="1" type="ORF">FB45DRAFT_361830</name>
</gene>
<reference evidence="1" key="1">
    <citation type="submission" date="2023-03" db="EMBL/GenBank/DDBJ databases">
        <title>Massive genome expansion in bonnet fungi (Mycena s.s.) driven by repeated elements and novel gene families across ecological guilds.</title>
        <authorList>
            <consortium name="Lawrence Berkeley National Laboratory"/>
            <person name="Harder C.B."/>
            <person name="Miyauchi S."/>
            <person name="Viragh M."/>
            <person name="Kuo A."/>
            <person name="Thoen E."/>
            <person name="Andreopoulos B."/>
            <person name="Lu D."/>
            <person name="Skrede I."/>
            <person name="Drula E."/>
            <person name="Henrissat B."/>
            <person name="Morin E."/>
            <person name="Kohler A."/>
            <person name="Barry K."/>
            <person name="LaButti K."/>
            <person name="Morin E."/>
            <person name="Salamov A."/>
            <person name="Lipzen A."/>
            <person name="Mereny Z."/>
            <person name="Hegedus B."/>
            <person name="Baldrian P."/>
            <person name="Stursova M."/>
            <person name="Weitz H."/>
            <person name="Taylor A."/>
            <person name="Grigoriev I.V."/>
            <person name="Nagy L.G."/>
            <person name="Martin F."/>
            <person name="Kauserud H."/>
        </authorList>
    </citation>
    <scope>NUCLEOTIDE SEQUENCE</scope>
    <source>
        <strain evidence="1">9284</strain>
    </source>
</reference>
<proteinExistence type="predicted"/>
<accession>A0AAD7C869</accession>
<name>A0AAD7C869_9AGAR</name>
<dbReference type="Proteomes" id="UP001221142">
    <property type="component" value="Unassembled WGS sequence"/>
</dbReference>
<organism evidence="1 2">
    <name type="scientific">Roridomyces roridus</name>
    <dbReference type="NCBI Taxonomy" id="1738132"/>
    <lineage>
        <taxon>Eukaryota</taxon>
        <taxon>Fungi</taxon>
        <taxon>Dikarya</taxon>
        <taxon>Basidiomycota</taxon>
        <taxon>Agaricomycotina</taxon>
        <taxon>Agaricomycetes</taxon>
        <taxon>Agaricomycetidae</taxon>
        <taxon>Agaricales</taxon>
        <taxon>Marasmiineae</taxon>
        <taxon>Mycenaceae</taxon>
        <taxon>Roridomyces</taxon>
    </lineage>
</organism>